<accession>A0A1X7JJ22</accession>
<dbReference type="EMBL" id="FXAU01000003">
    <property type="protein sequence ID" value="SMG28073.1"/>
    <property type="molecule type" value="Genomic_DNA"/>
</dbReference>
<sequence>MSINLTISKHTKNVAPTSMRKRSLQEHPQNHLFPQVMLKTCGKQKYFTKRQTFIKMLTTTLFVENKKVPPSPKA</sequence>
<dbReference type="STRING" id="561061.SAMN05660862_1773"/>
<reference evidence="1 2" key="1">
    <citation type="submission" date="2017-04" db="EMBL/GenBank/DDBJ databases">
        <authorList>
            <person name="Afonso C.L."/>
            <person name="Miller P.J."/>
            <person name="Scott M.A."/>
            <person name="Spackman E."/>
            <person name="Goraichik I."/>
            <person name="Dimitrov K.M."/>
            <person name="Suarez D.L."/>
            <person name="Swayne D.E."/>
        </authorList>
    </citation>
    <scope>NUCLEOTIDE SEQUENCE [LARGE SCALE GENOMIC DNA]</scope>
    <source>
        <strain evidence="1 2">DSM 22418</strain>
    </source>
</reference>
<gene>
    <name evidence="1" type="ORF">SAMN05660862_1773</name>
</gene>
<proteinExistence type="predicted"/>
<protein>
    <submittedName>
        <fullName evidence="1">Uncharacterized protein</fullName>
    </submittedName>
</protein>
<evidence type="ECO:0000313" key="1">
    <source>
        <dbReference type="EMBL" id="SMG28073.1"/>
    </source>
</evidence>
<evidence type="ECO:0000313" key="2">
    <source>
        <dbReference type="Proteomes" id="UP000192980"/>
    </source>
</evidence>
<dbReference type="AlphaFoldDB" id="A0A1X7JJ22"/>
<dbReference type="Proteomes" id="UP000192980">
    <property type="component" value="Unassembled WGS sequence"/>
</dbReference>
<keyword evidence="2" id="KW-1185">Reference proteome</keyword>
<organism evidence="1 2">
    <name type="scientific">Sphingobacterium psychroaquaticum</name>
    <dbReference type="NCBI Taxonomy" id="561061"/>
    <lineage>
        <taxon>Bacteria</taxon>
        <taxon>Pseudomonadati</taxon>
        <taxon>Bacteroidota</taxon>
        <taxon>Sphingobacteriia</taxon>
        <taxon>Sphingobacteriales</taxon>
        <taxon>Sphingobacteriaceae</taxon>
        <taxon>Sphingobacterium</taxon>
    </lineage>
</organism>
<name>A0A1X7JJ22_9SPHI</name>